<dbReference type="Pfam" id="PF16035">
    <property type="entry name" value="Chalcone_2"/>
    <property type="match status" value="1"/>
</dbReference>
<gene>
    <name evidence="3" type="ORF">E3P99_01411</name>
</gene>
<protein>
    <recommendedName>
        <fullName evidence="2">Chalcone isomerase domain-containing protein</fullName>
    </recommendedName>
</protein>
<dbReference type="AlphaFoldDB" id="A0A4T0FV17"/>
<dbReference type="PANTHER" id="PTHR47284">
    <property type="entry name" value="FATTY-ACID-BINDING PROTEIN 2"/>
    <property type="match status" value="1"/>
</dbReference>
<accession>A0A4T0FV17</accession>
<dbReference type="Proteomes" id="UP000310189">
    <property type="component" value="Unassembled WGS sequence"/>
</dbReference>
<feature type="domain" description="Chalcone isomerase" evidence="2">
    <location>
        <begin position="151"/>
        <end position="336"/>
    </location>
</feature>
<evidence type="ECO:0000259" key="2">
    <source>
        <dbReference type="Pfam" id="PF16035"/>
    </source>
</evidence>
<proteinExistence type="predicted"/>
<evidence type="ECO:0000313" key="4">
    <source>
        <dbReference type="Proteomes" id="UP000310189"/>
    </source>
</evidence>
<comment type="caution">
    <text evidence="3">The sequence shown here is derived from an EMBL/GenBank/DDBJ whole genome shotgun (WGS) entry which is preliminary data.</text>
</comment>
<organism evidence="3 4">
    <name type="scientific">Wallemia hederae</name>
    <dbReference type="NCBI Taxonomy" id="1540922"/>
    <lineage>
        <taxon>Eukaryota</taxon>
        <taxon>Fungi</taxon>
        <taxon>Dikarya</taxon>
        <taxon>Basidiomycota</taxon>
        <taxon>Wallemiomycotina</taxon>
        <taxon>Wallemiomycetes</taxon>
        <taxon>Wallemiales</taxon>
        <taxon>Wallemiaceae</taxon>
        <taxon>Wallemia</taxon>
    </lineage>
</organism>
<sequence length="339" mass="37717">MRHTSQHHCNPTLISQATHLFHLYHHQCSDRSRSEEPSSRDACMPEAYRTHQRRAHPESARLAVWPSQAQRRCSCLDTTRVCNVGVHVLWKQVYNTHNNAQAPITLDANAPNKPILASVLENVEAHFSKDADTGVSFPNQLDNVYDSGVLKLLGLGVRTVSFLRVRVYSLGIYAEESAQRALSAVENVKQKLNTASSQSDELVGEKLMEKVISSPYTFAVRIVPVRNTDFGHLRDGFVRAVQARMKTAQLGAEESQQVNESLQAFKAYFPASKVPKGDELTLTKTRKGDLVLSYNGETLGKLDSNAQGVRFISTQLLLAYFADKNPISVKAKDSVVSRL</sequence>
<reference evidence="3 4" key="1">
    <citation type="submission" date="2019-03" db="EMBL/GenBank/DDBJ databases">
        <title>Sequencing 23 genomes of Wallemia ichthyophaga.</title>
        <authorList>
            <person name="Gostincar C."/>
        </authorList>
    </citation>
    <scope>NUCLEOTIDE SEQUENCE [LARGE SCALE GENOMIC DNA]</scope>
    <source>
        <strain evidence="3 4">EXF-5753</strain>
    </source>
</reference>
<dbReference type="EMBL" id="SPNW01000016">
    <property type="protein sequence ID" value="TIA90826.1"/>
    <property type="molecule type" value="Genomic_DNA"/>
</dbReference>
<dbReference type="InterPro" id="IPR036298">
    <property type="entry name" value="Chalcone_isomerase_sf"/>
</dbReference>
<dbReference type="Gene3D" id="3.50.70.10">
    <property type="match status" value="1"/>
</dbReference>
<evidence type="ECO:0000256" key="1">
    <source>
        <dbReference type="SAM" id="Coils"/>
    </source>
</evidence>
<feature type="coiled-coil region" evidence="1">
    <location>
        <begin position="178"/>
        <end position="205"/>
    </location>
</feature>
<dbReference type="InterPro" id="IPR016088">
    <property type="entry name" value="Chalcone_isomerase_3-sand"/>
</dbReference>
<dbReference type="SUPFAM" id="SSF54626">
    <property type="entry name" value="Chalcone isomerase"/>
    <property type="match status" value="1"/>
</dbReference>
<dbReference type="OrthoDB" id="18193at2759"/>
<evidence type="ECO:0000313" key="3">
    <source>
        <dbReference type="EMBL" id="TIA90826.1"/>
    </source>
</evidence>
<dbReference type="PANTHER" id="PTHR47284:SF3">
    <property type="entry name" value="FATTY-ACID-BINDING PROTEIN 2"/>
    <property type="match status" value="1"/>
</dbReference>
<name>A0A4T0FV17_9BASI</name>
<keyword evidence="1" id="KW-0175">Coiled coil</keyword>
<dbReference type="GO" id="GO:0016872">
    <property type="term" value="F:intramolecular lyase activity"/>
    <property type="evidence" value="ECO:0007669"/>
    <property type="project" value="InterPro"/>
</dbReference>
<dbReference type="InterPro" id="IPR016087">
    <property type="entry name" value="Chalcone_isomerase"/>
</dbReference>
<keyword evidence="4" id="KW-1185">Reference proteome</keyword>